<evidence type="ECO:0000313" key="2">
    <source>
        <dbReference type="EMBL" id="AEB10948.1"/>
    </source>
</evidence>
<dbReference type="AlphaFoldDB" id="F2NNA7"/>
<evidence type="ECO:0000313" key="3">
    <source>
        <dbReference type="Proteomes" id="UP000007030"/>
    </source>
</evidence>
<reference evidence="2 3" key="1">
    <citation type="journal article" date="2012" name="Stand. Genomic Sci.">
        <title>Complete genome sequence of the aerobic, heterotroph Marinithermus hydrothermalis type strain (T1(T)) from a deep-sea hydrothermal vent chimney.</title>
        <authorList>
            <person name="Copeland A."/>
            <person name="Gu W."/>
            <person name="Yasawong M."/>
            <person name="Lapidus A."/>
            <person name="Lucas S."/>
            <person name="Deshpande S."/>
            <person name="Pagani I."/>
            <person name="Tapia R."/>
            <person name="Cheng J.F."/>
            <person name="Goodwin L.A."/>
            <person name="Pitluck S."/>
            <person name="Liolios K."/>
            <person name="Ivanova N."/>
            <person name="Mavromatis K."/>
            <person name="Mikhailova N."/>
            <person name="Pati A."/>
            <person name="Chen A."/>
            <person name="Palaniappan K."/>
            <person name="Land M."/>
            <person name="Pan C."/>
            <person name="Brambilla E.M."/>
            <person name="Rohde M."/>
            <person name="Tindall B.J."/>
            <person name="Sikorski J."/>
            <person name="Goker M."/>
            <person name="Detter J.C."/>
            <person name="Bristow J."/>
            <person name="Eisen J.A."/>
            <person name="Markowitz V."/>
            <person name="Hugenholtz P."/>
            <person name="Kyrpides N.C."/>
            <person name="Klenk H.P."/>
            <person name="Woyke T."/>
        </authorList>
    </citation>
    <scope>NUCLEOTIDE SEQUENCE [LARGE SCALE GENOMIC DNA]</scope>
    <source>
        <strain evidence="3">DSM 14884 / JCM 11576 / T1</strain>
    </source>
</reference>
<dbReference type="HOGENOM" id="CLU_1466544_0_0_0"/>
<dbReference type="EMBL" id="CP002630">
    <property type="protein sequence ID" value="AEB10948.1"/>
    <property type="molecule type" value="Genomic_DNA"/>
</dbReference>
<gene>
    <name evidence="2" type="ordered locus">Marky_0185</name>
</gene>
<name>F2NNA7_MARHT</name>
<sequence length="184" mass="19642">MTCHSGVETLRFLGLTLLASASLPRPVHLVLDAPWGFALWGLAQLPRPCLDLSRKYSVLPGHLFGVAGIIDTLLDAYLLTREPIYLARLERQLEGLRTLHLFEPSVCASLLPQGRTLEGLAAPGEGLLRVSCDFATGCAGVLRVLHRVVNPGPADFMLDEVTPDEDVMDPSGGAQGRIPAPAGG</sequence>
<dbReference type="OrthoDB" id="26159at2"/>
<accession>F2NNA7</accession>
<keyword evidence="3" id="KW-1185">Reference proteome</keyword>
<dbReference type="RefSeq" id="WP_013703003.1">
    <property type="nucleotide sequence ID" value="NC_015387.1"/>
</dbReference>
<dbReference type="Proteomes" id="UP000007030">
    <property type="component" value="Chromosome"/>
</dbReference>
<dbReference type="KEGG" id="mhd:Marky_0185"/>
<feature type="region of interest" description="Disordered" evidence="1">
    <location>
        <begin position="163"/>
        <end position="184"/>
    </location>
</feature>
<dbReference type="SUPFAM" id="SSF158745">
    <property type="entry name" value="LanC-like"/>
    <property type="match status" value="1"/>
</dbReference>
<dbReference type="STRING" id="869210.Marky_0185"/>
<evidence type="ECO:0000256" key="1">
    <source>
        <dbReference type="SAM" id="MobiDB-lite"/>
    </source>
</evidence>
<protein>
    <submittedName>
        <fullName evidence="2">Uncharacterized protein</fullName>
    </submittedName>
</protein>
<organism evidence="2 3">
    <name type="scientific">Marinithermus hydrothermalis (strain DSM 14884 / JCM 11576 / T1)</name>
    <dbReference type="NCBI Taxonomy" id="869210"/>
    <lineage>
        <taxon>Bacteria</taxon>
        <taxon>Thermotogati</taxon>
        <taxon>Deinococcota</taxon>
        <taxon>Deinococci</taxon>
        <taxon>Thermales</taxon>
        <taxon>Thermaceae</taxon>
        <taxon>Marinithermus</taxon>
    </lineage>
</organism>
<proteinExistence type="predicted"/>